<dbReference type="AlphaFoldDB" id="A0A6G8F2X2"/>
<evidence type="ECO:0000313" key="1">
    <source>
        <dbReference type="EMBL" id="QIM10650.1"/>
    </source>
</evidence>
<sequence length="746" mass="84353">MTERIDRMQIKRPPERDIDFQVDTVAVSTNAGGYFSPGRNSVTINYKPNNDSWNEWSESDNVLIHEQKHRDNRAAGMYQYAVSPEQAYKLNMHDEISANMASLLLLRQKYLETGDITIFENEENGRFAFYAKAVKNGSVKLGSPYQEDFDKEMALIVNGTRDMWEKTFSKQYNDGSMWDARNTADRSGKYAEYYDENYQRAMKIAYNVGGVDFTKYMDRDANIPEIGKFDLKCMDSDKYSHQDLAKEFGIPAYDGSMSLEQYQKLVQHKLTMDKFVENSIFDVPQDYADLLAFQQKLYDNPDWPYRDNLRKMLDEHTKDFNTAYKSINQDLVAAAVKSAAREYAEQGKAIPPANDAAYNAAVDKIYTYPVKLKGDVNYEGNFSLRKTLCDEKMLNAKLPKEAEKVQNMSGWERNFRKYMGFMGVPDNLQNNAVNNMGDKNGFIKGAGTVCVGIGAPFIGAFSWCKKKLSSEDKVENKPIHDVNKNAPEYRKWEDKDGNRVSEVQHRRLPDLTKDVIQKPTTSYALLAQAEKQKAQQNGIAAAAKEKAVPVNDDSGVDKAKMVKMIEYMNKINGAGKTVDAVPTVDALCEKYGDKAATLLMYAVNEPYKYAEYIGDKSIKTSRAALTHLCSLEGEKEQLAIKGAEEKAAGREPSAEQVQKRQNQAVNTDKAQSAAQTLKAGHDRVTAMRDKLRQGHTEASDNTRVDNRAAAAERLRFEQSSQHHAGNRQPITAEAMRKLLADRMVHQ</sequence>
<gene>
    <name evidence="1" type="ORF">PlAlph_5420</name>
</gene>
<proteinExistence type="predicted"/>
<organism evidence="1">
    <name type="scientific">uncultured Alphaproteobacteria bacterium</name>
    <dbReference type="NCBI Taxonomy" id="91750"/>
    <lineage>
        <taxon>Bacteria</taxon>
        <taxon>Pseudomonadati</taxon>
        <taxon>Pseudomonadota</taxon>
        <taxon>Alphaproteobacteria</taxon>
        <taxon>environmental samples</taxon>
    </lineage>
</organism>
<reference evidence="1" key="1">
    <citation type="journal article" date="2020" name="J. ISSAAS">
        <title>Lactobacilli and other gastrointestinal microbiota of Peromyscus leucopus, reservoir host for agents of Lyme disease and other zoonoses in North America.</title>
        <authorList>
            <person name="Milovic A."/>
            <person name="Bassam K."/>
            <person name="Shao H."/>
            <person name="Chatzistamou I."/>
            <person name="Tufts D.M."/>
            <person name="Diuk-Wasser M."/>
            <person name="Barbour A.G."/>
        </authorList>
    </citation>
    <scope>NUCLEOTIDE SEQUENCE</scope>
    <source>
        <strain evidence="1">LL90</strain>
    </source>
</reference>
<protein>
    <submittedName>
        <fullName evidence="1">Uncharacterized protein</fullName>
    </submittedName>
</protein>
<name>A0A6G8F2X2_9PROT</name>
<accession>A0A6G8F2X2</accession>
<dbReference type="EMBL" id="MN990732">
    <property type="protein sequence ID" value="QIM10650.1"/>
    <property type="molecule type" value="Genomic_DNA"/>
</dbReference>